<dbReference type="AlphaFoldDB" id="A0AAE1S0S1"/>
<dbReference type="Proteomes" id="UP001291623">
    <property type="component" value="Unassembled WGS sequence"/>
</dbReference>
<proteinExistence type="predicted"/>
<protein>
    <submittedName>
        <fullName evidence="1">Uncharacterized protein</fullName>
    </submittedName>
</protein>
<dbReference type="EMBL" id="JAVYJV010000010">
    <property type="protein sequence ID" value="KAK4360426.1"/>
    <property type="molecule type" value="Genomic_DNA"/>
</dbReference>
<accession>A0AAE1S0S1</accession>
<reference evidence="1" key="1">
    <citation type="submission" date="2023-12" db="EMBL/GenBank/DDBJ databases">
        <title>Genome assembly of Anisodus tanguticus.</title>
        <authorList>
            <person name="Wang Y.-J."/>
        </authorList>
    </citation>
    <scope>NUCLEOTIDE SEQUENCE</scope>
    <source>
        <strain evidence="1">KB-2021</strain>
        <tissue evidence="1">Leaf</tissue>
    </source>
</reference>
<evidence type="ECO:0000313" key="1">
    <source>
        <dbReference type="EMBL" id="KAK4360426.1"/>
    </source>
</evidence>
<sequence>MMNAFNAYMIMKEGTMSEQFVGFFATPSTVCPTTIQRRQPVLDHIAESELGKLEYSR</sequence>
<name>A0AAE1S0S1_9SOLA</name>
<organism evidence="1 2">
    <name type="scientific">Anisodus tanguticus</name>
    <dbReference type="NCBI Taxonomy" id="243964"/>
    <lineage>
        <taxon>Eukaryota</taxon>
        <taxon>Viridiplantae</taxon>
        <taxon>Streptophyta</taxon>
        <taxon>Embryophyta</taxon>
        <taxon>Tracheophyta</taxon>
        <taxon>Spermatophyta</taxon>
        <taxon>Magnoliopsida</taxon>
        <taxon>eudicotyledons</taxon>
        <taxon>Gunneridae</taxon>
        <taxon>Pentapetalae</taxon>
        <taxon>asterids</taxon>
        <taxon>lamiids</taxon>
        <taxon>Solanales</taxon>
        <taxon>Solanaceae</taxon>
        <taxon>Solanoideae</taxon>
        <taxon>Hyoscyameae</taxon>
        <taxon>Anisodus</taxon>
    </lineage>
</organism>
<gene>
    <name evidence="1" type="ORF">RND71_019378</name>
</gene>
<keyword evidence="2" id="KW-1185">Reference proteome</keyword>
<evidence type="ECO:0000313" key="2">
    <source>
        <dbReference type="Proteomes" id="UP001291623"/>
    </source>
</evidence>
<comment type="caution">
    <text evidence="1">The sequence shown here is derived from an EMBL/GenBank/DDBJ whole genome shotgun (WGS) entry which is preliminary data.</text>
</comment>